<dbReference type="AlphaFoldDB" id="A0A550CMW0"/>
<proteinExistence type="predicted"/>
<feature type="compositionally biased region" description="Basic and acidic residues" evidence="1">
    <location>
        <begin position="79"/>
        <end position="112"/>
    </location>
</feature>
<evidence type="ECO:0000313" key="3">
    <source>
        <dbReference type="EMBL" id="TRM66132.1"/>
    </source>
</evidence>
<gene>
    <name evidence="3" type="ORF">BD626DRAFT_566760</name>
</gene>
<dbReference type="GO" id="GO:0006396">
    <property type="term" value="P:RNA processing"/>
    <property type="evidence" value="ECO:0007669"/>
    <property type="project" value="InterPro"/>
</dbReference>
<feature type="compositionally biased region" description="Pro residues" evidence="1">
    <location>
        <begin position="312"/>
        <end position="349"/>
    </location>
</feature>
<dbReference type="InterPro" id="IPR019007">
    <property type="entry name" value="Wbp11/ELF5/Saf1_N"/>
</dbReference>
<feature type="region of interest" description="Disordered" evidence="1">
    <location>
        <begin position="79"/>
        <end position="131"/>
    </location>
</feature>
<feature type="region of interest" description="Disordered" evidence="1">
    <location>
        <begin position="143"/>
        <end position="426"/>
    </location>
</feature>
<evidence type="ECO:0000313" key="4">
    <source>
        <dbReference type="Proteomes" id="UP000320762"/>
    </source>
</evidence>
<evidence type="ECO:0000256" key="1">
    <source>
        <dbReference type="SAM" id="MobiDB-lite"/>
    </source>
</evidence>
<dbReference type="EMBL" id="VDMD01000004">
    <property type="protein sequence ID" value="TRM66132.1"/>
    <property type="molecule type" value="Genomic_DNA"/>
</dbReference>
<dbReference type="Proteomes" id="UP000320762">
    <property type="component" value="Unassembled WGS sequence"/>
</dbReference>
<protein>
    <recommendedName>
        <fullName evidence="2">Wbp11/ELF5/Saf1 N-terminal domain-containing protein</fullName>
    </recommendedName>
</protein>
<name>A0A550CMW0_9AGAR</name>
<dbReference type="OrthoDB" id="205569at2759"/>
<dbReference type="Pfam" id="PF09429">
    <property type="entry name" value="Wbp11"/>
    <property type="match status" value="1"/>
</dbReference>
<feature type="compositionally biased region" description="Pro residues" evidence="1">
    <location>
        <begin position="382"/>
        <end position="401"/>
    </location>
</feature>
<feature type="region of interest" description="Disordered" evidence="1">
    <location>
        <begin position="1"/>
        <end position="44"/>
    </location>
</feature>
<feature type="compositionally biased region" description="Pro residues" evidence="1">
    <location>
        <begin position="204"/>
        <end position="303"/>
    </location>
</feature>
<evidence type="ECO:0000259" key="2">
    <source>
        <dbReference type="Pfam" id="PF09429"/>
    </source>
</evidence>
<feature type="compositionally biased region" description="Basic and acidic residues" evidence="1">
    <location>
        <begin position="23"/>
        <end position="43"/>
    </location>
</feature>
<feature type="compositionally biased region" description="Basic and acidic residues" evidence="1">
    <location>
        <begin position="518"/>
        <end position="538"/>
    </location>
</feature>
<organism evidence="3 4">
    <name type="scientific">Schizophyllum amplum</name>
    <dbReference type="NCBI Taxonomy" id="97359"/>
    <lineage>
        <taxon>Eukaryota</taxon>
        <taxon>Fungi</taxon>
        <taxon>Dikarya</taxon>
        <taxon>Basidiomycota</taxon>
        <taxon>Agaricomycotina</taxon>
        <taxon>Agaricomycetes</taxon>
        <taxon>Agaricomycetidae</taxon>
        <taxon>Agaricales</taxon>
        <taxon>Schizophyllaceae</taxon>
        <taxon>Schizophyllum</taxon>
    </lineage>
</organism>
<feature type="domain" description="Wbp11/ELF5/Saf1 N-terminal" evidence="2">
    <location>
        <begin position="5"/>
        <end position="76"/>
    </location>
</feature>
<feature type="region of interest" description="Disordered" evidence="1">
    <location>
        <begin position="513"/>
        <end position="538"/>
    </location>
</feature>
<feature type="compositionally biased region" description="Basic and acidic residues" evidence="1">
    <location>
        <begin position="152"/>
        <end position="162"/>
    </location>
</feature>
<accession>A0A550CMW0</accession>
<comment type="caution">
    <text evidence="3">The sequence shown here is derived from an EMBL/GenBank/DDBJ whole genome shotgun (WGS) entry which is preliminary data.</text>
</comment>
<dbReference type="Pfam" id="PF12622">
    <property type="entry name" value="NpwBP"/>
    <property type="match status" value="1"/>
</dbReference>
<reference evidence="3 4" key="1">
    <citation type="journal article" date="2019" name="New Phytol.">
        <title>Comparative genomics reveals unique wood-decay strategies and fruiting body development in the Schizophyllaceae.</title>
        <authorList>
            <person name="Almasi E."/>
            <person name="Sahu N."/>
            <person name="Krizsan K."/>
            <person name="Balint B."/>
            <person name="Kovacs G.M."/>
            <person name="Kiss B."/>
            <person name="Cseklye J."/>
            <person name="Drula E."/>
            <person name="Henrissat B."/>
            <person name="Nagy I."/>
            <person name="Chovatia M."/>
            <person name="Adam C."/>
            <person name="LaButti K."/>
            <person name="Lipzen A."/>
            <person name="Riley R."/>
            <person name="Grigoriev I.V."/>
            <person name="Nagy L.G."/>
        </authorList>
    </citation>
    <scope>NUCLEOTIDE SEQUENCE [LARGE SCALE GENOMIC DNA]</scope>
    <source>
        <strain evidence="3 4">NL-1724</strain>
    </source>
</reference>
<keyword evidence="4" id="KW-1185">Reference proteome</keyword>
<dbReference type="STRING" id="97359.A0A550CMW0"/>
<sequence length="550" mass="57580">MAKGSANPADAFRAAQKGAQEGEGNKESRSKARDFALVKKDTSELEEEIASLESSNKDADKKRVAELKTELEAIQKKKEEYVKEHPEQRKLVYRGKRQDGAESSKAQEEVVPQKRNLFNKHGLPRHPERSIYYDPVMNPYGVPPPGMPYAERPLRPEEHDSGAEDDDIMMPEGPPPGEELVGSDEEILMPDDPPPGSAPHIPADAPPLPAGLPPLPAGAPPLPPGPPPLPNMPPPGQFGIPPPPPGFPPLPQGAPPMPQGIPPMPQGIPPMPQGFPPMPPGAPPFPPQFQGAPPFPPTLPPFPQQYGAPQFPGMPPPPPPPPPFPPQGFPQHGAPPFPQHGAPRPPPGFFPRNANMAAMQDPLSGLPHTSYQARRQQGGPPQGGPPQGSPSTLPPPPPGLPAKPGQGAASGGVSSPPTNALPPKPAAAAALAAATISAEPELRDLKKEATAFVPASLKRKRPAGTVAKVNAAPEEVNAAPEAGGGGAGYAAEVSDAPRANLMDALRGAGLSVAPPRADVNEKRRKVEAPAKKDGQGDDYKAFLEEVGDLL</sequence>